<dbReference type="EMBL" id="JADFTS010000001">
    <property type="protein sequence ID" value="KAF9623274.1"/>
    <property type="molecule type" value="Genomic_DNA"/>
</dbReference>
<keyword evidence="2" id="KW-1185">Reference proteome</keyword>
<feature type="non-terminal residue" evidence="1">
    <location>
        <position position="1"/>
    </location>
</feature>
<sequence length="339" mass="38052">KSGLKKLFVSNEWTGSKFASLEEGKEAEDIVLDGYFWRKLEIVQKMIDPLIVALRFVDGEEKPTMGIIYDEMEKVKKKIAELKHKSTTSSPRLSKLKNPKVCVELFKEKVENHPQPSPVKQSLLNQKALARKRPFTLVDEPIDNPLEQQSERDHTVAKDVVPKEPHSFATYQKVMMTKEVRVIGKELKTELTTSIRNGMEAILQEIVHGKNKVVLERSNGEVKASDGVIRAPRTKSIRKKFSNTEKILSSPSRKRNSSVDLGDVENEARVNDVVMSQVETEARVNDLVAMAGDDNQGRVDDLARVNDVIMLGEHGSASIMDYDEEVHLGEVADASLHAV</sequence>
<comment type="caution">
    <text evidence="1">The sequence shown here is derived from an EMBL/GenBank/DDBJ whole genome shotgun (WGS) entry which is preliminary data.</text>
</comment>
<organism evidence="1 2">
    <name type="scientific">Coptis chinensis</name>
    <dbReference type="NCBI Taxonomy" id="261450"/>
    <lineage>
        <taxon>Eukaryota</taxon>
        <taxon>Viridiplantae</taxon>
        <taxon>Streptophyta</taxon>
        <taxon>Embryophyta</taxon>
        <taxon>Tracheophyta</taxon>
        <taxon>Spermatophyta</taxon>
        <taxon>Magnoliopsida</taxon>
        <taxon>Ranunculales</taxon>
        <taxon>Ranunculaceae</taxon>
        <taxon>Coptidoideae</taxon>
        <taxon>Coptis</taxon>
    </lineage>
</organism>
<evidence type="ECO:0000313" key="1">
    <source>
        <dbReference type="EMBL" id="KAF9623274.1"/>
    </source>
</evidence>
<proteinExistence type="predicted"/>
<gene>
    <name evidence="1" type="ORF">IFM89_000763</name>
</gene>
<dbReference type="Proteomes" id="UP000631114">
    <property type="component" value="Unassembled WGS sequence"/>
</dbReference>
<dbReference type="OrthoDB" id="1934703at2759"/>
<evidence type="ECO:0000313" key="2">
    <source>
        <dbReference type="Proteomes" id="UP000631114"/>
    </source>
</evidence>
<protein>
    <submittedName>
        <fullName evidence="1">Uncharacterized protein</fullName>
    </submittedName>
</protein>
<dbReference type="AlphaFoldDB" id="A0A835MDP0"/>
<accession>A0A835MDP0</accession>
<reference evidence="1 2" key="1">
    <citation type="submission" date="2020-10" db="EMBL/GenBank/DDBJ databases">
        <title>The Coptis chinensis genome and diversification of protoberbering-type alkaloids.</title>
        <authorList>
            <person name="Wang B."/>
            <person name="Shu S."/>
            <person name="Song C."/>
            <person name="Liu Y."/>
        </authorList>
    </citation>
    <scope>NUCLEOTIDE SEQUENCE [LARGE SCALE GENOMIC DNA]</scope>
    <source>
        <strain evidence="1">HL-2020</strain>
        <tissue evidence="1">Leaf</tissue>
    </source>
</reference>
<name>A0A835MDP0_9MAGN</name>